<dbReference type="EMBL" id="CP007493">
    <property type="protein sequence ID" value="AJB42613.1"/>
    <property type="molecule type" value="Genomic_DNA"/>
</dbReference>
<dbReference type="SMART" id="SM00484">
    <property type="entry name" value="XPGI"/>
    <property type="match status" value="1"/>
</dbReference>
<evidence type="ECO:0000256" key="9">
    <source>
        <dbReference type="ARBA" id="ARBA00023204"/>
    </source>
</evidence>
<comment type="similarity">
    <text evidence="10">Belongs to the XPG/RAD2 endonuclease family. FEN1 subfamily.</text>
</comment>
<evidence type="ECO:0000256" key="3">
    <source>
        <dbReference type="ARBA" id="ARBA00022723"/>
    </source>
</evidence>
<dbReference type="InterPro" id="IPR023426">
    <property type="entry name" value="Flap_endonuc"/>
</dbReference>
<accession>A0A3G1A8G1</accession>
<feature type="binding site" evidence="10">
    <location>
        <position position="156"/>
    </location>
    <ligand>
        <name>Mg(2+)</name>
        <dbReference type="ChEBI" id="CHEBI:18420"/>
        <label>1</label>
    </ligand>
</feature>
<dbReference type="PANTHER" id="PTHR11081">
    <property type="entry name" value="FLAP ENDONUCLEASE FAMILY MEMBER"/>
    <property type="match status" value="1"/>
</dbReference>
<dbReference type="AlphaFoldDB" id="A0A3G1A8G1"/>
<reference evidence="15" key="1">
    <citation type="book" date="2010" name="EXTREMOPHILES" publisher="0:0-0">
        <title>Complete genome sequences of ten hyperthermophilic archaea reveal their metabolic capabilities and possible ecological roles.</title>
        <editorList>
            <person name="?"/>
        </editorList>
        <authorList>
            <person name="Ravin N.V."/>
            <person name="Mardanov A.V."/>
            <person name="Bonch-Osmolovskaya E.A."/>
            <person name="Skryabin K.G."/>
        </authorList>
    </citation>
    <scope>NUCLEOTIDE SEQUENCE [LARGE SCALE GENOMIC DNA]</scope>
    <source>
        <strain evidence="15">1505</strain>
    </source>
</reference>
<feature type="binding site" evidence="10">
    <location>
        <position position="82"/>
    </location>
    <ligand>
        <name>Mg(2+)</name>
        <dbReference type="ChEBI" id="CHEBI:18420"/>
        <label>1</label>
    </ligand>
</feature>
<dbReference type="CDD" id="cd09867">
    <property type="entry name" value="PIN_FEN1"/>
    <property type="match status" value="1"/>
</dbReference>
<dbReference type="SMART" id="SM00279">
    <property type="entry name" value="HhH2"/>
    <property type="match status" value="1"/>
</dbReference>
<dbReference type="FunFam" id="3.40.50.1010:FF:000016">
    <property type="entry name" value="Flap endonuclease 1"/>
    <property type="match status" value="1"/>
</dbReference>
<dbReference type="Gene3D" id="1.10.150.20">
    <property type="entry name" value="5' to 3' exonuclease, C-terminal subdomain"/>
    <property type="match status" value="1"/>
</dbReference>
<dbReference type="RefSeq" id="WP_020962188.1">
    <property type="nucleotide sequence ID" value="NZ_CP007493.1"/>
</dbReference>
<keyword evidence="6 10" id="KW-0378">Hydrolase</keyword>
<evidence type="ECO:0000256" key="1">
    <source>
        <dbReference type="ARBA" id="ARBA00022705"/>
    </source>
</evidence>
<feature type="binding site" evidence="10">
    <location>
        <position position="238"/>
    </location>
    <ligand>
        <name>Mg(2+)</name>
        <dbReference type="ChEBI" id="CHEBI:18420"/>
        <label>2</label>
    </ligand>
</feature>
<dbReference type="PANTHER" id="PTHR11081:SF9">
    <property type="entry name" value="FLAP ENDONUCLEASE 1"/>
    <property type="match status" value="1"/>
</dbReference>
<keyword evidence="4 10" id="KW-0255">Endonuclease</keyword>
<dbReference type="GO" id="GO:0003677">
    <property type="term" value="F:DNA binding"/>
    <property type="evidence" value="ECO:0007669"/>
    <property type="project" value="UniProtKB-UniRule"/>
</dbReference>
<dbReference type="SUPFAM" id="SSF88723">
    <property type="entry name" value="PIN domain-like"/>
    <property type="match status" value="1"/>
</dbReference>
<feature type="coiled-coil region" evidence="11">
    <location>
        <begin position="310"/>
        <end position="337"/>
    </location>
</feature>
<dbReference type="InterPro" id="IPR006086">
    <property type="entry name" value="XPG-I_dom"/>
</dbReference>
<feature type="binding site" evidence="10">
    <location>
        <position position="177"/>
    </location>
    <ligand>
        <name>Mg(2+)</name>
        <dbReference type="ChEBI" id="CHEBI:18420"/>
        <label>2</label>
    </ligand>
</feature>
<feature type="region of interest" description="Interaction with PCNA" evidence="10">
    <location>
        <begin position="336"/>
        <end position="344"/>
    </location>
</feature>
<dbReference type="KEGG" id="tcb:TCARB_1571"/>
<feature type="binding site" evidence="10">
    <location>
        <position position="175"/>
    </location>
    <ligand>
        <name>Mg(2+)</name>
        <dbReference type="ChEBI" id="CHEBI:18420"/>
        <label>2</label>
    </ligand>
</feature>
<evidence type="ECO:0000313" key="15">
    <source>
        <dbReference type="Proteomes" id="UP000266720"/>
    </source>
</evidence>
<dbReference type="GO" id="GO:0006281">
    <property type="term" value="P:DNA repair"/>
    <property type="evidence" value="ECO:0007669"/>
    <property type="project" value="UniProtKB-UniRule"/>
</dbReference>
<dbReference type="STRING" id="697581.TCARB_1571"/>
<dbReference type="InterPro" id="IPR029060">
    <property type="entry name" value="PIN-like_dom_sf"/>
</dbReference>
<evidence type="ECO:0000256" key="10">
    <source>
        <dbReference type="HAMAP-Rule" id="MF_00614"/>
    </source>
</evidence>
<evidence type="ECO:0000256" key="6">
    <source>
        <dbReference type="ARBA" id="ARBA00022801"/>
    </source>
</evidence>
<keyword evidence="5 10" id="KW-0227">DNA damage</keyword>
<proteinExistence type="inferred from homology"/>
<organism evidence="14 15">
    <name type="scientific">Thermofilum adornatum 1505</name>
    <dbReference type="NCBI Taxonomy" id="697581"/>
    <lineage>
        <taxon>Archaea</taxon>
        <taxon>Thermoproteota</taxon>
        <taxon>Thermoprotei</taxon>
        <taxon>Thermofilales</taxon>
        <taxon>Thermofilaceae</taxon>
        <taxon>Thermofilum</taxon>
    </lineage>
</organism>
<comment type="cofactor">
    <cofactor evidence="10">
        <name>Mg(2+)</name>
        <dbReference type="ChEBI" id="CHEBI:18420"/>
    </cofactor>
    <text evidence="10">Binds 2 magnesium ions per subunit. They probably participate in the reaction catalyzed by the enzyme. May bind an additional third magnesium ion after substrate binding.</text>
</comment>
<keyword evidence="9 10" id="KW-0234">DNA repair</keyword>
<keyword evidence="7 10" id="KW-0269">Exonuclease</keyword>
<dbReference type="InterPro" id="IPR036279">
    <property type="entry name" value="5-3_exonuclease_C_sf"/>
</dbReference>
<feature type="binding site" evidence="10">
    <location>
        <position position="29"/>
    </location>
    <ligand>
        <name>Mg(2+)</name>
        <dbReference type="ChEBI" id="CHEBI:18420"/>
        <label>1</label>
    </ligand>
</feature>
<dbReference type="PRINTS" id="PR00853">
    <property type="entry name" value="XPGRADSUPER"/>
</dbReference>
<evidence type="ECO:0000256" key="5">
    <source>
        <dbReference type="ARBA" id="ARBA00022763"/>
    </source>
</evidence>
<protein>
    <recommendedName>
        <fullName evidence="10">Flap endonuclease 1</fullName>
        <shortName evidence="10">FEN-1</shortName>
        <ecNumber evidence="10">3.1.-.-</ecNumber>
    </recommendedName>
    <alternativeName>
        <fullName evidence="10">Flap structure-specific endonuclease 1</fullName>
    </alternativeName>
</protein>
<feature type="binding site" evidence="10">
    <location>
        <position position="154"/>
    </location>
    <ligand>
        <name>Mg(2+)</name>
        <dbReference type="ChEBI" id="CHEBI:18420"/>
        <label>1</label>
    </ligand>
</feature>
<keyword evidence="3 10" id="KW-0479">Metal-binding</keyword>
<dbReference type="EC" id="3.1.-.-" evidence="10"/>
<dbReference type="SUPFAM" id="SSF47807">
    <property type="entry name" value="5' to 3' exonuclease, C-terminal subdomain"/>
    <property type="match status" value="1"/>
</dbReference>
<dbReference type="GO" id="GO:0017108">
    <property type="term" value="F:5'-flap endonuclease activity"/>
    <property type="evidence" value="ECO:0007669"/>
    <property type="project" value="UniProtKB-UniRule"/>
</dbReference>
<gene>
    <name evidence="10" type="primary">fen</name>
    <name evidence="14" type="ORF">TCARB_1571</name>
</gene>
<evidence type="ECO:0000259" key="13">
    <source>
        <dbReference type="SMART" id="SM00485"/>
    </source>
</evidence>
<dbReference type="GeneID" id="16573149"/>
<dbReference type="NCBIfam" id="TIGR03674">
    <property type="entry name" value="fen_arch"/>
    <property type="match status" value="1"/>
</dbReference>
<dbReference type="InterPro" id="IPR008918">
    <property type="entry name" value="HhH2"/>
</dbReference>
<keyword evidence="8 10" id="KW-0460">Magnesium</keyword>
<evidence type="ECO:0000256" key="7">
    <source>
        <dbReference type="ARBA" id="ARBA00022839"/>
    </source>
</evidence>
<dbReference type="GO" id="GO:0008409">
    <property type="term" value="F:5'-3' exonuclease activity"/>
    <property type="evidence" value="ECO:0007669"/>
    <property type="project" value="UniProtKB-UniRule"/>
</dbReference>
<dbReference type="Pfam" id="PF00867">
    <property type="entry name" value="XPG_I"/>
    <property type="match status" value="1"/>
</dbReference>
<sequence>MGVKIKELVEPVAKEVDLEFFAKKVIAIDAYNILYQFLATIRQKDGTPLMDAQGNITSHLNGLFYRTINFVEVGIKPVYVFDGKPPELKQKELERRLQVKVQAEQKYKEAIERGDLEEARVYAQQTSRLSTSMVEDAKLLLQYMGIPYINAPSEGEAQAAHLAKKGDAWATGSQDFDSLLFGSPRLVRNLGVTGKRKLPRKDVYVEVKPEIIELEQLLKTHGITHEQLIVIGILVGTDYAPEGAKDIGVKKALKLVKELRDPDKIFKTVEWQSDVPPQEILKLFQNPPVTDNYTLTWRQPDKEKIISLLVDKHQFSLDRVTNALDRLEKAYNTHFRQQSLETWFGF</sequence>
<dbReference type="InterPro" id="IPR006085">
    <property type="entry name" value="XPG_DNA_repair_N"/>
</dbReference>
<dbReference type="GO" id="GO:0043137">
    <property type="term" value="P:DNA replication, removal of RNA primer"/>
    <property type="evidence" value="ECO:0007669"/>
    <property type="project" value="UniProtKB-UniRule"/>
</dbReference>
<comment type="subunit">
    <text evidence="10">Interacts with PCNA. PCNA stimulates the nuclease activity without altering cleavage specificity.</text>
</comment>
<evidence type="ECO:0000256" key="2">
    <source>
        <dbReference type="ARBA" id="ARBA00022722"/>
    </source>
</evidence>
<dbReference type="GeneID" id="25406976"/>
<evidence type="ECO:0000313" key="14">
    <source>
        <dbReference type="EMBL" id="AJB42613.1"/>
    </source>
</evidence>
<evidence type="ECO:0000259" key="12">
    <source>
        <dbReference type="SMART" id="SM00484"/>
    </source>
</evidence>
<keyword evidence="2 10" id="KW-0540">Nuclease</keyword>
<dbReference type="InterPro" id="IPR019974">
    <property type="entry name" value="XPG_CS"/>
</dbReference>
<evidence type="ECO:0000256" key="8">
    <source>
        <dbReference type="ARBA" id="ARBA00022842"/>
    </source>
</evidence>
<dbReference type="GO" id="GO:0000287">
    <property type="term" value="F:magnesium ion binding"/>
    <property type="evidence" value="ECO:0007669"/>
    <property type="project" value="UniProtKB-UniRule"/>
</dbReference>
<dbReference type="SMR" id="A0A3G1A8G1"/>
<name>A0A3G1A8G1_9CREN</name>
<keyword evidence="1 10" id="KW-0235">DNA replication</keyword>
<feature type="domain" description="XPG N-terminal" evidence="13">
    <location>
        <begin position="1"/>
        <end position="103"/>
    </location>
</feature>
<comment type="caution">
    <text evidence="10">Lacks conserved residue(s) required for the propagation of feature annotation.</text>
</comment>
<evidence type="ECO:0000256" key="11">
    <source>
        <dbReference type="SAM" id="Coils"/>
    </source>
</evidence>
<feature type="domain" description="XPG-I" evidence="12">
    <location>
        <begin position="142"/>
        <end position="223"/>
    </location>
</feature>
<dbReference type="SMART" id="SM00485">
    <property type="entry name" value="XPGN"/>
    <property type="match status" value="1"/>
</dbReference>
<comment type="function">
    <text evidence="10">Structure-specific nuclease with 5'-flap endonuclease and 5'-3' exonuclease activities involved in DNA replication and repair. During DNA replication, cleaves the 5'-overhanging flap structure that is generated by displacement synthesis when DNA polymerase encounters the 5'-end of a downstream Okazaki fragment. Binds the unpaired 3'-DNA end and kinks the DNA to facilitate 5' cleavage specificity. Cleaves one nucleotide into the double-stranded DNA from the junction in flap DNA, leaving a nick for ligation. Also involved in the base excision repair (BER) pathway. Acts as a genome stabilization factor that prevents flaps from equilibrating into structurs that lead to duplications and deletions. Also possesses 5'-3' exonuclease activity on nicked or gapped double-stranded DNA.</text>
</comment>
<dbReference type="HAMAP" id="MF_00614">
    <property type="entry name" value="Fen"/>
    <property type="match status" value="1"/>
</dbReference>
<dbReference type="CDD" id="cd09903">
    <property type="entry name" value="H3TH_FEN1-Arc"/>
    <property type="match status" value="1"/>
</dbReference>
<dbReference type="Pfam" id="PF00752">
    <property type="entry name" value="XPG_N"/>
    <property type="match status" value="1"/>
</dbReference>
<dbReference type="InterPro" id="IPR006084">
    <property type="entry name" value="XPG/Rad2"/>
</dbReference>
<keyword evidence="11" id="KW-0175">Coiled coil</keyword>
<dbReference type="Gene3D" id="3.40.50.1010">
    <property type="entry name" value="5'-nuclease"/>
    <property type="match status" value="1"/>
</dbReference>
<dbReference type="PROSITE" id="PS00841">
    <property type="entry name" value="XPG_1"/>
    <property type="match status" value="1"/>
</dbReference>
<dbReference type="Proteomes" id="UP000266720">
    <property type="component" value="Chromosome"/>
</dbReference>
<evidence type="ECO:0000256" key="4">
    <source>
        <dbReference type="ARBA" id="ARBA00022759"/>
    </source>
</evidence>
<dbReference type="InterPro" id="IPR019973">
    <property type="entry name" value="Flap_endonuc_arc"/>
</dbReference>